<evidence type="ECO:0000256" key="1">
    <source>
        <dbReference type="SAM" id="MobiDB-lite"/>
    </source>
</evidence>
<protein>
    <submittedName>
        <fullName evidence="2">Uncharacterized protein</fullName>
    </submittedName>
</protein>
<feature type="region of interest" description="Disordered" evidence="1">
    <location>
        <begin position="1"/>
        <end position="23"/>
    </location>
</feature>
<dbReference type="AlphaFoldDB" id="A0A0G1CMQ8"/>
<accession>A0A0G1CMQ8</accession>
<proteinExistence type="predicted"/>
<reference evidence="2 3" key="1">
    <citation type="journal article" date="2015" name="Nature">
        <title>rRNA introns, odd ribosomes, and small enigmatic genomes across a large radiation of phyla.</title>
        <authorList>
            <person name="Brown C.T."/>
            <person name="Hug L.A."/>
            <person name="Thomas B.C."/>
            <person name="Sharon I."/>
            <person name="Castelle C.J."/>
            <person name="Singh A."/>
            <person name="Wilkins M.J."/>
            <person name="Williams K.H."/>
            <person name="Banfield J.F."/>
        </authorList>
    </citation>
    <scope>NUCLEOTIDE SEQUENCE [LARGE SCALE GENOMIC DNA]</scope>
</reference>
<organism evidence="2 3">
    <name type="scientific">Candidatus Gottesmanbacteria bacterium GW2011_GWB1_43_11</name>
    <dbReference type="NCBI Taxonomy" id="1618446"/>
    <lineage>
        <taxon>Bacteria</taxon>
        <taxon>Candidatus Gottesmaniibacteriota</taxon>
    </lineage>
</organism>
<comment type="caution">
    <text evidence="2">The sequence shown here is derived from an EMBL/GenBank/DDBJ whole genome shotgun (WGS) entry which is preliminary data.</text>
</comment>
<evidence type="ECO:0000313" key="3">
    <source>
        <dbReference type="Proteomes" id="UP000034050"/>
    </source>
</evidence>
<gene>
    <name evidence="2" type="ORF">UV61_C0007G0030</name>
</gene>
<sequence length="422" mass="47995">MPEATSEAGVNINNSLRPHRTGKKLSRRGFLQAAAAVSLSTILGGDTKLRGQPDLKLLESPELIHCLPFYTLVTDLKSQFGDQVISRLYDDSIKELAETMDQIARGELTADQPAAYMIQPEFWGTRVNEVGHEAESRVHKMSVEVEADPTVYHLDSEYVRGLIERFAKVFPLLAIPMKGVVIRSVPITSANYDSLGARVVLNPFDAKNTNFLPYELLNFFSGLYHEFQHGLEKRIFKVKDFVFLKTYLEMISGKLATTRDIITEWLNLPLEKALKYNGGKPLLWAGANVRTWFQDNEQVIRGWEETFDIKRSSDDLVVRTNVVMHQVGQRLIKQDVAYFDLGNRRELANRIMSSLFSEVAHSLLTPYRSFVPDDYGFPEGLDRYLLDIFKLQVRTFQDPSKPTNMSLSEIKKGLDIDNQQSP</sequence>
<dbReference type="Proteomes" id="UP000034050">
    <property type="component" value="Unassembled WGS sequence"/>
</dbReference>
<name>A0A0G1CMQ8_9BACT</name>
<feature type="region of interest" description="Disordered" evidence="1">
    <location>
        <begin position="399"/>
        <end position="422"/>
    </location>
</feature>
<dbReference type="EMBL" id="LCFD01000007">
    <property type="protein sequence ID" value="KKS86772.1"/>
    <property type="molecule type" value="Genomic_DNA"/>
</dbReference>
<evidence type="ECO:0000313" key="2">
    <source>
        <dbReference type="EMBL" id="KKS86772.1"/>
    </source>
</evidence>